<dbReference type="Pfam" id="PF13426">
    <property type="entry name" value="PAS_9"/>
    <property type="match status" value="2"/>
</dbReference>
<dbReference type="OrthoDB" id="8127at2157"/>
<dbReference type="Gene3D" id="3.30.565.10">
    <property type="entry name" value="Histidine kinase-like ATPase, C-terminal domain"/>
    <property type="match status" value="1"/>
</dbReference>
<feature type="domain" description="PAS" evidence="7">
    <location>
        <begin position="317"/>
        <end position="373"/>
    </location>
</feature>
<dbReference type="PANTHER" id="PTHR43304">
    <property type="entry name" value="PHYTOCHROME-LIKE PROTEIN CPH1"/>
    <property type="match status" value="1"/>
</dbReference>
<dbReference type="Pfam" id="PF08447">
    <property type="entry name" value="PAS_3"/>
    <property type="match status" value="3"/>
</dbReference>
<dbReference type="Gene3D" id="2.10.70.100">
    <property type="match status" value="2"/>
</dbReference>
<dbReference type="SUPFAM" id="SSF55785">
    <property type="entry name" value="PYP-like sensor domain (PAS domain)"/>
    <property type="match status" value="6"/>
</dbReference>
<dbReference type="EnsemblBacteria" id="ABD41148">
    <property type="protein sequence ID" value="ABD41148"/>
    <property type="gene ID" value="Mhun_1413"/>
</dbReference>
<dbReference type="GeneID" id="3923556"/>
<feature type="domain" description="PAS" evidence="7">
    <location>
        <begin position="607"/>
        <end position="678"/>
    </location>
</feature>
<dbReference type="CDD" id="cd00130">
    <property type="entry name" value="PAS"/>
    <property type="match status" value="3"/>
</dbReference>
<dbReference type="GO" id="GO:0006355">
    <property type="term" value="P:regulation of DNA-templated transcription"/>
    <property type="evidence" value="ECO:0007669"/>
    <property type="project" value="InterPro"/>
</dbReference>
<evidence type="ECO:0000256" key="6">
    <source>
        <dbReference type="SAM" id="Coils"/>
    </source>
</evidence>
<protein>
    <recommendedName>
        <fullName evidence="2">histidine kinase</fullName>
        <ecNumber evidence="2">2.7.13.3</ecNumber>
    </recommendedName>
</protein>
<reference evidence="10" key="1">
    <citation type="journal article" date="2016" name="Stand. Genomic Sci.">
        <title>Complete genome sequence of Methanospirillum hungatei type strain JF1.</title>
        <authorList>
            <person name="Gunsalus R.P."/>
            <person name="Cook L.E."/>
            <person name="Crable B."/>
            <person name="Rohlin L."/>
            <person name="McDonald E."/>
            <person name="Mouttaki H."/>
            <person name="Sieber J.R."/>
            <person name="Poweleit N."/>
            <person name="Zhou H."/>
            <person name="Lapidus A.L."/>
            <person name="Daligault H.E."/>
            <person name="Land M."/>
            <person name="Gilna P."/>
            <person name="Ivanova N."/>
            <person name="Kyrpides N."/>
            <person name="Culley D.E."/>
            <person name="McInerney M.J."/>
        </authorList>
    </citation>
    <scope>NUCLEOTIDE SEQUENCE [LARGE SCALE GENOMIC DNA]</scope>
    <source>
        <strain evidence="10">ATCC 27890 / DSM 864 / NBRC 100397 / JF-1</strain>
    </source>
</reference>
<keyword evidence="5" id="KW-0418">Kinase</keyword>
<evidence type="ECO:0000256" key="4">
    <source>
        <dbReference type="ARBA" id="ARBA00022679"/>
    </source>
</evidence>
<dbReference type="eggNOG" id="arCOG02352">
    <property type="taxonomic scope" value="Archaea"/>
</dbReference>
<organism evidence="9 10">
    <name type="scientific">Methanospirillum hungatei JF-1 (strain ATCC 27890 / DSM 864 / NBRC 100397 / JF-1)</name>
    <dbReference type="NCBI Taxonomy" id="323259"/>
    <lineage>
        <taxon>Archaea</taxon>
        <taxon>Methanobacteriati</taxon>
        <taxon>Methanobacteriota</taxon>
        <taxon>Stenosarchaea group</taxon>
        <taxon>Methanomicrobia</taxon>
        <taxon>Methanomicrobiales</taxon>
        <taxon>Methanospirillaceae</taxon>
        <taxon>Methanospirillum</taxon>
    </lineage>
</organism>
<dbReference type="InterPro" id="IPR001610">
    <property type="entry name" value="PAC"/>
</dbReference>
<evidence type="ECO:0000259" key="7">
    <source>
        <dbReference type="PROSITE" id="PS50112"/>
    </source>
</evidence>
<dbReference type="SUPFAM" id="SSF55874">
    <property type="entry name" value="ATPase domain of HSP90 chaperone/DNA topoisomerase II/histidine kinase"/>
    <property type="match status" value="1"/>
</dbReference>
<dbReference type="KEGG" id="mhu:Mhun_1413"/>
<dbReference type="SUPFAM" id="SSF55781">
    <property type="entry name" value="GAF domain-like"/>
    <property type="match status" value="1"/>
</dbReference>
<evidence type="ECO:0000256" key="3">
    <source>
        <dbReference type="ARBA" id="ARBA00022553"/>
    </source>
</evidence>
<sequence>MPGSRVESDILDLFSKEKRSFTISQIAQLTGHDRRTVAHHLALLHQSRNLGMIQHGVRKKYFVPDNVLLISRSLCAHIILVINQDYSIRWINDPFLEVLGCTRNDIPHITLTHLEEIFPAINFKSILSHLVHGQTRFIKESCEYNGEQFTYRFSFSAIYIQDEPQSFIITGQDITENERIKSEYQKKEQSYEILIRNIPGIVFRRNILSNTIELFSDKVYFINKSIPLDSHPSCISFFDSFIHPDDRDRLIGVLQYAVFHQEEYEVEFRVINSHGYEFHFLERGRPILDPSNNTQYIDAIIMDITSLRKTTELLAESEERFRKLADVAPVGIYITDSSGNLQFVNHEWCRQHNITQNHAIGMPWTQGIHPDDRKLFSADNSESSQAYKRIIYRTNPGNAGCTWIHGISVPIEDREGTITGYIGCDTDISEWKRISCEERPFEANDALFDNQADIKRVMYDLQFHKIQLELINNELARTRDELEESLAHYIELYDNAPIGYLSLNQNGFIKKINLAGAAILGKERLAVLDTPLYSYISEISSQVFWDFFSHLSPGESDNSCFLHLHRPFHDSVVVHVTASINASGNEIHLVLIDITEKHRAELRLRESEKALARSQMIAQVGSWYLDLYSGQMTWSDEVYRLFGIPPGDPVRYDTVFEMIHPEDQAKVQAAYSAIQEGTDLKQLDHRIIRQDTGEVRFVHEWCVHERSPDNTIIRTFGVIQDITKQKVAEEKIKEQEAFQQLLIQLATKVINVSIDRIDPTLQEMMAAIGNFTHVDRVYIFHNDNERKISRNTHEWCAPGIKPEIENLQAVPFDFFPDIMDMLQQGGPAYIPDVSKMDPSEPARAILESQGIKSLILLPFIQDGDCTGFVGFDAVKERRRYSDTEISLLKVFAEIISNVLSREETEKALHEHEKVLAITQDIAQIGSWSHDARSGKLTWSDKTCEIFQVDPKNCAFTFDAYLEMVHPDDRDLVARIYTESREKGLERHELEYRIIQRESRDIRYIYDQGIHERDRDGTIVRSYGMIQDITRRKLAETALEESNRKLRILTRLTRDDVSSMLREIRQYLDLAKEEHDTQKISRYLQMARDMSSIIEKTLDFTRDYELSGVSYSGWLNLFQTISTLIHALASHQVVIENTVSPVLEIYADPMMRNVFMIILEYALKKDRGVSRLRISVTMSGRTLILICEDNGAGIPADEKEIIFMHGNSKYSDTRLFLVREILGITGLPIRECGDPEKGVRVEISFPEGRYRT</sequence>
<dbReference type="InParanoid" id="Q2FP11"/>
<dbReference type="InterPro" id="IPR035965">
    <property type="entry name" value="PAS-like_dom_sf"/>
</dbReference>
<keyword evidence="10" id="KW-1185">Reference proteome</keyword>
<name>Q2FP11_METHJ</name>
<gene>
    <name evidence="9" type="ordered locus">Mhun_1413</name>
</gene>
<dbReference type="SMART" id="SM00065">
    <property type="entry name" value="GAF"/>
    <property type="match status" value="1"/>
</dbReference>
<dbReference type="Proteomes" id="UP000001941">
    <property type="component" value="Chromosome"/>
</dbReference>
<dbReference type="HOGENOM" id="CLU_265711_0_0_2"/>
<dbReference type="RefSeq" id="WP_011448417.1">
    <property type="nucleotide sequence ID" value="NC_007796.1"/>
</dbReference>
<dbReference type="SMART" id="SM00091">
    <property type="entry name" value="PAS"/>
    <property type="match status" value="5"/>
</dbReference>
<dbReference type="InterPro" id="IPR000700">
    <property type="entry name" value="PAS-assoc_C"/>
</dbReference>
<dbReference type="InterPro" id="IPR003018">
    <property type="entry name" value="GAF"/>
</dbReference>
<dbReference type="PROSITE" id="PS50113">
    <property type="entry name" value="PAC"/>
    <property type="match status" value="3"/>
</dbReference>
<dbReference type="PANTHER" id="PTHR43304:SF1">
    <property type="entry name" value="PAC DOMAIN-CONTAINING PROTEIN"/>
    <property type="match status" value="1"/>
</dbReference>
<evidence type="ECO:0000256" key="2">
    <source>
        <dbReference type="ARBA" id="ARBA00012438"/>
    </source>
</evidence>
<dbReference type="InterPro" id="IPR052162">
    <property type="entry name" value="Sensor_kinase/Photoreceptor"/>
</dbReference>
<dbReference type="Gene3D" id="3.30.450.20">
    <property type="entry name" value="PAS domain"/>
    <property type="match status" value="6"/>
</dbReference>
<dbReference type="Pfam" id="PF01590">
    <property type="entry name" value="GAF"/>
    <property type="match status" value="1"/>
</dbReference>
<comment type="catalytic activity">
    <reaction evidence="1">
        <text>ATP + protein L-histidine = ADP + protein N-phospho-L-histidine.</text>
        <dbReference type="EC" id="2.7.13.3"/>
    </reaction>
</comment>
<proteinExistence type="predicted"/>
<accession>Q2FP11</accession>
<evidence type="ECO:0000313" key="9">
    <source>
        <dbReference type="EMBL" id="ABD41148.1"/>
    </source>
</evidence>
<dbReference type="Gene3D" id="3.30.450.40">
    <property type="match status" value="1"/>
</dbReference>
<dbReference type="AlphaFoldDB" id="Q2FP11"/>
<evidence type="ECO:0000259" key="8">
    <source>
        <dbReference type="PROSITE" id="PS50113"/>
    </source>
</evidence>
<keyword evidence="3" id="KW-0597">Phosphoprotein</keyword>
<feature type="domain" description="PAC" evidence="8">
    <location>
        <begin position="987"/>
        <end position="1040"/>
    </location>
</feature>
<dbReference type="PROSITE" id="PS50112">
    <property type="entry name" value="PAS"/>
    <property type="match status" value="2"/>
</dbReference>
<dbReference type="InterPro" id="IPR013655">
    <property type="entry name" value="PAS_fold_3"/>
</dbReference>
<dbReference type="EMBL" id="CP000254">
    <property type="protein sequence ID" value="ABD41148.1"/>
    <property type="molecule type" value="Genomic_DNA"/>
</dbReference>
<dbReference type="InterPro" id="IPR000014">
    <property type="entry name" value="PAS"/>
</dbReference>
<dbReference type="eggNOG" id="arCOG06918">
    <property type="taxonomic scope" value="Archaea"/>
</dbReference>
<dbReference type="eggNOG" id="arCOG06192">
    <property type="taxonomic scope" value="Archaea"/>
</dbReference>
<dbReference type="SMART" id="SM00086">
    <property type="entry name" value="PAC"/>
    <property type="match status" value="5"/>
</dbReference>
<dbReference type="NCBIfam" id="TIGR00229">
    <property type="entry name" value="sensory_box"/>
    <property type="match status" value="3"/>
</dbReference>
<evidence type="ECO:0000256" key="1">
    <source>
        <dbReference type="ARBA" id="ARBA00000085"/>
    </source>
</evidence>
<dbReference type="InterPro" id="IPR029016">
    <property type="entry name" value="GAF-like_dom_sf"/>
</dbReference>
<evidence type="ECO:0000313" key="10">
    <source>
        <dbReference type="Proteomes" id="UP000001941"/>
    </source>
</evidence>
<feature type="domain" description="PAC" evidence="8">
    <location>
        <begin position="264"/>
        <end position="316"/>
    </location>
</feature>
<keyword evidence="6" id="KW-0175">Coiled coil</keyword>
<evidence type="ECO:0000256" key="5">
    <source>
        <dbReference type="ARBA" id="ARBA00022777"/>
    </source>
</evidence>
<feature type="coiled-coil region" evidence="6">
    <location>
        <begin position="461"/>
        <end position="492"/>
    </location>
</feature>
<feature type="domain" description="PAC" evidence="8">
    <location>
        <begin position="681"/>
        <end position="734"/>
    </location>
</feature>
<dbReference type="InterPro" id="IPR036890">
    <property type="entry name" value="HATPase_C_sf"/>
</dbReference>
<dbReference type="EC" id="2.7.13.3" evidence="2"/>
<dbReference type="STRING" id="323259.Mhun_1413"/>
<keyword evidence="4" id="KW-0808">Transferase</keyword>
<dbReference type="InterPro" id="IPR013767">
    <property type="entry name" value="PAS_fold"/>
</dbReference>
<dbReference type="GO" id="GO:0004673">
    <property type="term" value="F:protein histidine kinase activity"/>
    <property type="evidence" value="ECO:0007669"/>
    <property type="project" value="UniProtKB-EC"/>
</dbReference>
<dbReference type="Pfam" id="PF00989">
    <property type="entry name" value="PAS"/>
    <property type="match status" value="1"/>
</dbReference>